<dbReference type="SUPFAM" id="SSF53474">
    <property type="entry name" value="alpha/beta-Hydrolases"/>
    <property type="match status" value="1"/>
</dbReference>
<evidence type="ECO:0000259" key="4">
    <source>
        <dbReference type="Pfam" id="PF12697"/>
    </source>
</evidence>
<evidence type="ECO:0000256" key="3">
    <source>
        <dbReference type="ARBA" id="ARBA00023098"/>
    </source>
</evidence>
<protein>
    <submittedName>
        <fullName evidence="5">Predicted dienelactone hydrolase</fullName>
    </submittedName>
</protein>
<dbReference type="OrthoDB" id="192696at2"/>
<dbReference type="PIRSF" id="PIRSF031982">
    <property type="entry name" value="UCP031982_abhydr"/>
    <property type="match status" value="1"/>
</dbReference>
<reference evidence="5 6" key="1">
    <citation type="submission" date="2017-02" db="EMBL/GenBank/DDBJ databases">
        <authorList>
            <person name="Peterson S.W."/>
        </authorList>
    </citation>
    <scope>NUCLEOTIDE SEQUENCE [LARGE SCALE GENOMIC DNA]</scope>
    <source>
        <strain evidence="5 6">VKM Ac-2059</strain>
    </source>
</reference>
<proteinExistence type="predicted"/>
<evidence type="ECO:0000256" key="2">
    <source>
        <dbReference type="ARBA" id="ARBA00022963"/>
    </source>
</evidence>
<evidence type="ECO:0000313" key="5">
    <source>
        <dbReference type="EMBL" id="SKC37841.1"/>
    </source>
</evidence>
<dbReference type="GO" id="GO:0003847">
    <property type="term" value="F:1-alkyl-2-acetylglycerophosphocholine esterase activity"/>
    <property type="evidence" value="ECO:0007669"/>
    <property type="project" value="TreeGrafter"/>
</dbReference>
<name>A0A1T5IF77_9MICO</name>
<sequence length="296" mass="31898">MQKNAGCRWVEVHDDETGAPFPVLVMYPTDSPERPTKLGPYTESVALDAEVAPPTDGSRYPLVVLSHGNGGSPLLYRDLAAALARAGFVVAAPTHPGNSIGDNASYGRVANLVDRPRHVVEVIQFMLSDPRFSPVVRPTDVGLIGHSMGGYSVLAAAGAVPTAFARETESGEPEKLHPRTSRRVGALVLLAPATPWFQEETALRNVEVPILLMSGEHDKHTPAWQGDIVLDGVPDRSRVRHEVVENGGHFSFLTPFPEVMQNASFPPSQDPSGFDREAFHARMNADVVAFLTDAIG</sequence>
<evidence type="ECO:0000313" key="6">
    <source>
        <dbReference type="Proteomes" id="UP000190857"/>
    </source>
</evidence>
<gene>
    <name evidence="5" type="ORF">SAMN06309945_0378</name>
</gene>
<dbReference type="GO" id="GO:0016042">
    <property type="term" value="P:lipid catabolic process"/>
    <property type="evidence" value="ECO:0007669"/>
    <property type="project" value="UniProtKB-KW"/>
</dbReference>
<dbReference type="InterPro" id="IPR016986">
    <property type="entry name" value="UCP031982_abhydr"/>
</dbReference>
<dbReference type="Gene3D" id="3.40.50.1820">
    <property type="entry name" value="alpha/beta hydrolase"/>
    <property type="match status" value="1"/>
</dbReference>
<dbReference type="EMBL" id="FUZP01000001">
    <property type="protein sequence ID" value="SKC37841.1"/>
    <property type="molecule type" value="Genomic_DNA"/>
</dbReference>
<dbReference type="AlphaFoldDB" id="A0A1T5IF77"/>
<evidence type="ECO:0000256" key="1">
    <source>
        <dbReference type="ARBA" id="ARBA00022801"/>
    </source>
</evidence>
<keyword evidence="6" id="KW-1185">Reference proteome</keyword>
<keyword evidence="1 5" id="KW-0378">Hydrolase</keyword>
<organism evidence="5 6">
    <name type="scientific">Okibacterium fritillariae</name>
    <dbReference type="NCBI Taxonomy" id="123320"/>
    <lineage>
        <taxon>Bacteria</taxon>
        <taxon>Bacillati</taxon>
        <taxon>Actinomycetota</taxon>
        <taxon>Actinomycetes</taxon>
        <taxon>Micrococcales</taxon>
        <taxon>Microbacteriaceae</taxon>
        <taxon>Okibacterium</taxon>
    </lineage>
</organism>
<dbReference type="Proteomes" id="UP000190857">
    <property type="component" value="Unassembled WGS sequence"/>
</dbReference>
<dbReference type="PANTHER" id="PTHR10272:SF0">
    <property type="entry name" value="PLATELET-ACTIVATING FACTOR ACETYLHYDROLASE"/>
    <property type="match status" value="1"/>
</dbReference>
<accession>A0A1T5IF77</accession>
<keyword evidence="2" id="KW-0442">Lipid degradation</keyword>
<dbReference type="InterPro" id="IPR029058">
    <property type="entry name" value="AB_hydrolase_fold"/>
</dbReference>
<dbReference type="Pfam" id="PF12697">
    <property type="entry name" value="Abhydrolase_6"/>
    <property type="match status" value="1"/>
</dbReference>
<keyword evidence="3" id="KW-0443">Lipid metabolism</keyword>
<feature type="domain" description="AB hydrolase-1" evidence="4">
    <location>
        <begin position="63"/>
        <end position="196"/>
    </location>
</feature>
<dbReference type="InterPro" id="IPR000073">
    <property type="entry name" value="AB_hydrolase_1"/>
</dbReference>
<dbReference type="RefSeq" id="WP_143785290.1">
    <property type="nucleotide sequence ID" value="NZ_FUZP01000001.1"/>
</dbReference>
<dbReference type="PANTHER" id="PTHR10272">
    <property type="entry name" value="PLATELET-ACTIVATING FACTOR ACETYLHYDROLASE"/>
    <property type="match status" value="1"/>
</dbReference>